<evidence type="ECO:0000256" key="5">
    <source>
        <dbReference type="SAM" id="MobiDB-lite"/>
    </source>
</evidence>
<feature type="compositionally biased region" description="Low complexity" evidence="5">
    <location>
        <begin position="117"/>
        <end position="132"/>
    </location>
</feature>
<accession>G7J5C2</accession>
<dbReference type="EMBL" id="CM001219">
    <property type="protein sequence ID" value="AES74050.2"/>
    <property type="molecule type" value="Genomic_DNA"/>
</dbReference>
<evidence type="ECO:0000256" key="4">
    <source>
        <dbReference type="PROSITE-ProRule" id="PRU00332"/>
    </source>
</evidence>
<dbReference type="HOGENOM" id="CLU_026607_1_1_1"/>
<evidence type="ECO:0000313" key="7">
    <source>
        <dbReference type="EMBL" id="AES74050.2"/>
    </source>
</evidence>
<dbReference type="Proteomes" id="UP000002051">
    <property type="component" value="Chromosome 3"/>
</dbReference>
<reference evidence="8" key="3">
    <citation type="submission" date="2015-04" db="UniProtKB">
        <authorList>
            <consortium name="EnsemblPlants"/>
        </authorList>
    </citation>
    <scope>IDENTIFICATION</scope>
    <source>
        <strain evidence="8">cv. Jemalong A17</strain>
    </source>
</reference>
<dbReference type="eggNOG" id="KOG4845">
    <property type="taxonomic scope" value="Eukaryota"/>
</dbReference>
<dbReference type="InterPro" id="IPR036388">
    <property type="entry name" value="WH-like_DNA-bd_sf"/>
</dbReference>
<dbReference type="PaxDb" id="3880-AES74050"/>
<evidence type="ECO:0000256" key="3">
    <source>
        <dbReference type="ARBA" id="ARBA00023242"/>
    </source>
</evidence>
<dbReference type="SMART" id="SM00715">
    <property type="entry name" value="LA"/>
    <property type="match status" value="1"/>
</dbReference>
<protein>
    <submittedName>
        <fullName evidence="7">LA-related protein 6 LA RNA-binding domain protein</fullName>
    </submittedName>
</protein>
<dbReference type="InterPro" id="IPR006630">
    <property type="entry name" value="La_HTH"/>
</dbReference>
<keyword evidence="2 4" id="KW-0694">RNA-binding</keyword>
<reference evidence="7 9" key="1">
    <citation type="journal article" date="2011" name="Nature">
        <title>The Medicago genome provides insight into the evolution of rhizobial symbioses.</title>
        <authorList>
            <person name="Young N.D."/>
            <person name="Debelle F."/>
            <person name="Oldroyd G.E."/>
            <person name="Geurts R."/>
            <person name="Cannon S.B."/>
            <person name="Udvardi M.K."/>
            <person name="Benedito V.A."/>
            <person name="Mayer K.F."/>
            <person name="Gouzy J."/>
            <person name="Schoof H."/>
            <person name="Van de Peer Y."/>
            <person name="Proost S."/>
            <person name="Cook D.R."/>
            <person name="Meyers B.C."/>
            <person name="Spannagl M."/>
            <person name="Cheung F."/>
            <person name="De Mita S."/>
            <person name="Krishnakumar V."/>
            <person name="Gundlach H."/>
            <person name="Zhou S."/>
            <person name="Mudge J."/>
            <person name="Bharti A.K."/>
            <person name="Murray J.D."/>
            <person name="Naoumkina M.A."/>
            <person name="Rosen B."/>
            <person name="Silverstein K.A."/>
            <person name="Tang H."/>
            <person name="Rombauts S."/>
            <person name="Zhao P.X."/>
            <person name="Zhou P."/>
            <person name="Barbe V."/>
            <person name="Bardou P."/>
            <person name="Bechner M."/>
            <person name="Bellec A."/>
            <person name="Berger A."/>
            <person name="Berges H."/>
            <person name="Bidwell S."/>
            <person name="Bisseling T."/>
            <person name="Choisne N."/>
            <person name="Couloux A."/>
            <person name="Denny R."/>
            <person name="Deshpande S."/>
            <person name="Dai X."/>
            <person name="Doyle J.J."/>
            <person name="Dudez A.M."/>
            <person name="Farmer A.D."/>
            <person name="Fouteau S."/>
            <person name="Franken C."/>
            <person name="Gibelin C."/>
            <person name="Gish J."/>
            <person name="Goldstein S."/>
            <person name="Gonzalez A.J."/>
            <person name="Green P.J."/>
            <person name="Hallab A."/>
            <person name="Hartog M."/>
            <person name="Hua A."/>
            <person name="Humphray S.J."/>
            <person name="Jeong D.H."/>
            <person name="Jing Y."/>
            <person name="Jocker A."/>
            <person name="Kenton S.M."/>
            <person name="Kim D.J."/>
            <person name="Klee K."/>
            <person name="Lai H."/>
            <person name="Lang C."/>
            <person name="Lin S."/>
            <person name="Macmil S.L."/>
            <person name="Magdelenat G."/>
            <person name="Matthews L."/>
            <person name="McCorrison J."/>
            <person name="Monaghan E.L."/>
            <person name="Mun J.H."/>
            <person name="Najar F.Z."/>
            <person name="Nicholson C."/>
            <person name="Noirot C."/>
            <person name="O'Bleness M."/>
            <person name="Paule C.R."/>
            <person name="Poulain J."/>
            <person name="Prion F."/>
            <person name="Qin B."/>
            <person name="Qu C."/>
            <person name="Retzel E.F."/>
            <person name="Riddle C."/>
            <person name="Sallet E."/>
            <person name="Samain S."/>
            <person name="Samson N."/>
            <person name="Sanders I."/>
            <person name="Saurat O."/>
            <person name="Scarpelli C."/>
            <person name="Schiex T."/>
            <person name="Segurens B."/>
            <person name="Severin A.J."/>
            <person name="Sherrier D.J."/>
            <person name="Shi R."/>
            <person name="Sims S."/>
            <person name="Singer S.R."/>
            <person name="Sinharoy S."/>
            <person name="Sterck L."/>
            <person name="Viollet A."/>
            <person name="Wang B.B."/>
            <person name="Wang K."/>
            <person name="Wang M."/>
            <person name="Wang X."/>
            <person name="Warfsmann J."/>
            <person name="Weissenbach J."/>
            <person name="White D.D."/>
            <person name="White J.D."/>
            <person name="Wiley G.B."/>
            <person name="Wincker P."/>
            <person name="Xing Y."/>
            <person name="Yang L."/>
            <person name="Yao Z."/>
            <person name="Ying F."/>
            <person name="Zhai J."/>
            <person name="Zhou L."/>
            <person name="Zuber A."/>
            <person name="Denarie J."/>
            <person name="Dixon R.A."/>
            <person name="May G.D."/>
            <person name="Schwartz D.C."/>
            <person name="Rogers J."/>
            <person name="Quetier F."/>
            <person name="Town C.D."/>
            <person name="Roe B.A."/>
        </authorList>
    </citation>
    <scope>NUCLEOTIDE SEQUENCE [LARGE SCALE GENOMIC DNA]</scope>
    <source>
        <strain evidence="7">A17</strain>
        <strain evidence="8 9">cv. Jemalong A17</strain>
    </source>
</reference>
<proteinExistence type="predicted"/>
<feature type="region of interest" description="Disordered" evidence="5">
    <location>
        <begin position="70"/>
        <end position="146"/>
    </location>
</feature>
<feature type="compositionally biased region" description="Polar residues" evidence="5">
    <location>
        <begin position="97"/>
        <end position="108"/>
    </location>
</feature>
<dbReference type="GO" id="GO:0006396">
    <property type="term" value="P:RNA processing"/>
    <property type="evidence" value="ECO:0007669"/>
    <property type="project" value="InterPro"/>
</dbReference>
<dbReference type="eggNOG" id="KOG2590">
    <property type="taxonomic scope" value="Eukaryota"/>
</dbReference>
<dbReference type="Pfam" id="PF05383">
    <property type="entry name" value="La"/>
    <property type="match status" value="1"/>
</dbReference>
<gene>
    <name evidence="7" type="ordered locus">MTR_3g114340</name>
</gene>
<dbReference type="Gene3D" id="1.10.10.10">
    <property type="entry name" value="Winged helix-like DNA-binding domain superfamily/Winged helix DNA-binding domain"/>
    <property type="match status" value="1"/>
</dbReference>
<reference evidence="7 9" key="2">
    <citation type="journal article" date="2014" name="BMC Genomics">
        <title>An improved genome release (version Mt4.0) for the model legume Medicago truncatula.</title>
        <authorList>
            <person name="Tang H."/>
            <person name="Krishnakumar V."/>
            <person name="Bidwell S."/>
            <person name="Rosen B."/>
            <person name="Chan A."/>
            <person name="Zhou S."/>
            <person name="Gentzbittel L."/>
            <person name="Childs K.L."/>
            <person name="Yandell M."/>
            <person name="Gundlach H."/>
            <person name="Mayer K.F."/>
            <person name="Schwartz D.C."/>
            <person name="Town C.D."/>
        </authorList>
    </citation>
    <scope>GENOME REANNOTATION</scope>
    <source>
        <strain evidence="8 9">cv. Jemalong A17</strain>
    </source>
</reference>
<name>G7J5C2_MEDTR</name>
<accession>A0A0C3VRQ2</accession>
<evidence type="ECO:0000313" key="9">
    <source>
        <dbReference type="Proteomes" id="UP000002051"/>
    </source>
</evidence>
<evidence type="ECO:0000256" key="1">
    <source>
        <dbReference type="ARBA" id="ARBA00004123"/>
    </source>
</evidence>
<dbReference type="GO" id="GO:1990904">
    <property type="term" value="C:ribonucleoprotein complex"/>
    <property type="evidence" value="ECO:0007669"/>
    <property type="project" value="InterPro"/>
</dbReference>
<evidence type="ECO:0000256" key="2">
    <source>
        <dbReference type="ARBA" id="ARBA00022884"/>
    </source>
</evidence>
<dbReference type="EnsemblPlants" id="AES74050">
    <property type="protein sequence ID" value="AES74050"/>
    <property type="gene ID" value="MTR_3g114340"/>
</dbReference>
<dbReference type="PANTHER" id="PTHR22792">
    <property type="entry name" value="LUPUS LA PROTEIN-RELATED"/>
    <property type="match status" value="1"/>
</dbReference>
<feature type="compositionally biased region" description="Polar residues" evidence="5">
    <location>
        <begin position="197"/>
        <end position="212"/>
    </location>
</feature>
<feature type="compositionally biased region" description="Polar residues" evidence="5">
    <location>
        <begin position="70"/>
        <end position="81"/>
    </location>
</feature>
<feature type="region of interest" description="Disordered" evidence="5">
    <location>
        <begin position="1"/>
        <end position="22"/>
    </location>
</feature>
<evidence type="ECO:0000259" key="6">
    <source>
        <dbReference type="PROSITE" id="PS50961"/>
    </source>
</evidence>
<organism evidence="7 9">
    <name type="scientific">Medicago truncatula</name>
    <name type="common">Barrel medic</name>
    <name type="synonym">Medicago tribuloides</name>
    <dbReference type="NCBI Taxonomy" id="3880"/>
    <lineage>
        <taxon>Eukaryota</taxon>
        <taxon>Viridiplantae</taxon>
        <taxon>Streptophyta</taxon>
        <taxon>Embryophyta</taxon>
        <taxon>Tracheophyta</taxon>
        <taxon>Spermatophyta</taxon>
        <taxon>Magnoliopsida</taxon>
        <taxon>eudicotyledons</taxon>
        <taxon>Gunneridae</taxon>
        <taxon>Pentapetalae</taxon>
        <taxon>rosids</taxon>
        <taxon>fabids</taxon>
        <taxon>Fabales</taxon>
        <taxon>Fabaceae</taxon>
        <taxon>Papilionoideae</taxon>
        <taxon>50 kb inversion clade</taxon>
        <taxon>NPAAA clade</taxon>
        <taxon>Hologalegina</taxon>
        <taxon>IRL clade</taxon>
        <taxon>Trifolieae</taxon>
        <taxon>Medicago</taxon>
    </lineage>
</organism>
<dbReference type="GO" id="GO:0005634">
    <property type="term" value="C:nucleus"/>
    <property type="evidence" value="ECO:0007669"/>
    <property type="project" value="UniProtKB-SubCell"/>
</dbReference>
<feature type="compositionally biased region" description="Low complexity" evidence="5">
    <location>
        <begin position="82"/>
        <end position="91"/>
    </location>
</feature>
<dbReference type="PRINTS" id="PR00302">
    <property type="entry name" value="LUPUSLA"/>
</dbReference>
<dbReference type="PANTHER" id="PTHR22792:SF147">
    <property type="entry name" value="LA-RELATED PROTEIN 6 LA RNA-BINDING DOMAIN PROTEIN"/>
    <property type="match status" value="1"/>
</dbReference>
<dbReference type="STRING" id="3880.G7J5C2"/>
<dbReference type="SUPFAM" id="SSF46785">
    <property type="entry name" value="Winged helix' DNA-binding domain"/>
    <property type="match status" value="1"/>
</dbReference>
<dbReference type="GO" id="GO:0003723">
    <property type="term" value="F:RNA binding"/>
    <property type="evidence" value="ECO:0000318"/>
    <property type="project" value="GO_Central"/>
</dbReference>
<dbReference type="InterPro" id="IPR036390">
    <property type="entry name" value="WH_DNA-bd_sf"/>
</dbReference>
<feature type="region of interest" description="Disordered" evidence="5">
    <location>
        <begin position="167"/>
        <end position="235"/>
    </location>
</feature>
<evidence type="ECO:0000313" key="8">
    <source>
        <dbReference type="EnsemblPlants" id="AES74050"/>
    </source>
</evidence>
<dbReference type="CDD" id="cd07323">
    <property type="entry name" value="LAM"/>
    <property type="match status" value="1"/>
</dbReference>
<comment type="subcellular location">
    <subcellularLocation>
        <location evidence="1">Nucleus</location>
    </subcellularLocation>
</comment>
<keyword evidence="9" id="KW-1185">Reference proteome</keyword>
<dbReference type="PROSITE" id="PS50961">
    <property type="entry name" value="HTH_LA"/>
    <property type="match status" value="1"/>
</dbReference>
<feature type="compositionally biased region" description="Basic and acidic residues" evidence="5">
    <location>
        <begin position="213"/>
        <end position="226"/>
    </location>
</feature>
<dbReference type="InterPro" id="IPR045180">
    <property type="entry name" value="La_dom_prot"/>
</dbReference>
<dbReference type="InterPro" id="IPR002344">
    <property type="entry name" value="Lupus_La"/>
</dbReference>
<feature type="domain" description="HTH La-type RNA-binding" evidence="6">
    <location>
        <begin position="290"/>
        <end position="379"/>
    </location>
</feature>
<dbReference type="AlphaFoldDB" id="G7J5C2"/>
<keyword evidence="3" id="KW-0539">Nucleus</keyword>
<sequence>MVTTTAPDSSSNFPPKNLTSPWAQNTSNGLVVAEVNPVMGAVSWPALSAKPSAKLTSDSISAVGSISISQGPVISNSPQKQATATATAANARHTPPMNHSHSVSNRQQKPMERGGVNNNEPGPLSNNLSNPPQANHQPSVSPPFPVLQIPPNTFLVDGVQSYKNNNGWGPRSPAGGYGLPVDEHSHRGNYGHRPRNNYGTRRNQDPGNTMNTRDAHPPQHRMHSEGFLRPTLPNSAYLGSQPMPMRPFLNPAGFHEFYYYPTLQFEPFGGMPFLTHPPPPAMFFPVAEETPPTTPPTNIILKQIDYYFSDVNLTNDEFLKSNMDEHGWVPVSLIANFPRVKNLTNNIELILDSLRNSSVVEVNGDKLRKRKEWARFLSPVYQQVGSSSISSVGSTCKNIIADFDKITLDEATVLKNSKTTTNGDSAGESSSY</sequence>